<proteinExistence type="predicted"/>
<dbReference type="InterPro" id="IPR050399">
    <property type="entry name" value="HPr"/>
</dbReference>
<dbReference type="InterPro" id="IPR000032">
    <property type="entry name" value="HPr-like"/>
</dbReference>
<organism evidence="5">
    <name type="scientific">freshwater metagenome</name>
    <dbReference type="NCBI Taxonomy" id="449393"/>
    <lineage>
        <taxon>unclassified sequences</taxon>
        <taxon>metagenomes</taxon>
        <taxon>ecological metagenomes</taxon>
    </lineage>
</organism>
<dbReference type="PROSITE" id="PS51350">
    <property type="entry name" value="PTS_HPR_DOM"/>
    <property type="match status" value="1"/>
</dbReference>
<dbReference type="PROSITE" id="PS00369">
    <property type="entry name" value="PTS_HPR_HIS"/>
    <property type="match status" value="1"/>
</dbReference>
<protein>
    <submittedName>
        <fullName evidence="5">HPr family phosphocarrier protein</fullName>
    </submittedName>
</protein>
<name>A0A094QH41_9ZZZZ</name>
<dbReference type="PANTHER" id="PTHR33705">
    <property type="entry name" value="PHOSPHOCARRIER PROTEIN HPR"/>
    <property type="match status" value="1"/>
</dbReference>
<comment type="subcellular location">
    <subcellularLocation>
        <location evidence="1">Cytoplasm</location>
    </subcellularLocation>
</comment>
<dbReference type="SUPFAM" id="SSF55594">
    <property type="entry name" value="HPr-like"/>
    <property type="match status" value="1"/>
</dbReference>
<evidence type="ECO:0000259" key="4">
    <source>
        <dbReference type="PROSITE" id="PS51350"/>
    </source>
</evidence>
<reference evidence="5" key="1">
    <citation type="submission" date="2014-06" db="EMBL/GenBank/DDBJ databases">
        <title>Key roles for freshwater Actinobacteria revealed by deep metagenomic sequencing.</title>
        <authorList>
            <person name="Ghai R."/>
            <person name="Mizuno C.M."/>
            <person name="Picazo A."/>
            <person name="Camacho A."/>
            <person name="Rodriguez-Valera F."/>
        </authorList>
    </citation>
    <scope>NUCLEOTIDE SEQUENCE</scope>
</reference>
<evidence type="ECO:0000256" key="3">
    <source>
        <dbReference type="ARBA" id="ARBA00022683"/>
    </source>
</evidence>
<dbReference type="InterPro" id="IPR035895">
    <property type="entry name" value="HPr-like_sf"/>
</dbReference>
<accession>A0A094QH41</accession>
<keyword evidence="3" id="KW-0598">Phosphotransferase system</keyword>
<dbReference type="InterPro" id="IPR001020">
    <property type="entry name" value="PTS_HPr_His_P_site"/>
</dbReference>
<dbReference type="AlphaFoldDB" id="A0A094QH41"/>
<evidence type="ECO:0000256" key="2">
    <source>
        <dbReference type="ARBA" id="ARBA00022490"/>
    </source>
</evidence>
<gene>
    <name evidence="5" type="ORF">GM51_1145</name>
</gene>
<keyword evidence="2" id="KW-0963">Cytoplasm</keyword>
<dbReference type="NCBIfam" id="TIGR01003">
    <property type="entry name" value="PTS_HPr_family"/>
    <property type="match status" value="1"/>
</dbReference>
<dbReference type="Pfam" id="PF00381">
    <property type="entry name" value="PTS-HPr"/>
    <property type="match status" value="1"/>
</dbReference>
<comment type="caution">
    <text evidence="5">The sequence shown here is derived from an EMBL/GenBank/DDBJ whole genome shotgun (WGS) entry which is preliminary data.</text>
</comment>
<sequence length="91" mass="9043">MSPATRTVTVGSRVGLHARPASLFVQAVVASGHTVTITTANGDTADGASILSVLALGVSHGTSIELSVEGDDADIVADQLTALLASDLDSV</sequence>
<evidence type="ECO:0000313" key="5">
    <source>
        <dbReference type="EMBL" id="KGA21649.1"/>
    </source>
</evidence>
<dbReference type="Gene3D" id="3.30.1340.10">
    <property type="entry name" value="HPr-like"/>
    <property type="match status" value="1"/>
</dbReference>
<dbReference type="CDD" id="cd00367">
    <property type="entry name" value="PTS-HPr_like"/>
    <property type="match status" value="1"/>
</dbReference>
<dbReference type="EMBL" id="JNSL01000003">
    <property type="protein sequence ID" value="KGA21649.1"/>
    <property type="molecule type" value="Genomic_DNA"/>
</dbReference>
<dbReference type="PANTHER" id="PTHR33705:SF2">
    <property type="entry name" value="PHOSPHOCARRIER PROTEIN NPR"/>
    <property type="match status" value="1"/>
</dbReference>
<dbReference type="GO" id="GO:0009401">
    <property type="term" value="P:phosphoenolpyruvate-dependent sugar phosphotransferase system"/>
    <property type="evidence" value="ECO:0007669"/>
    <property type="project" value="UniProtKB-KW"/>
</dbReference>
<evidence type="ECO:0000256" key="1">
    <source>
        <dbReference type="ARBA" id="ARBA00004496"/>
    </source>
</evidence>
<feature type="domain" description="HPr" evidence="4">
    <location>
        <begin position="3"/>
        <end position="91"/>
    </location>
</feature>
<dbReference type="GO" id="GO:0005737">
    <property type="term" value="C:cytoplasm"/>
    <property type="evidence" value="ECO:0007669"/>
    <property type="project" value="UniProtKB-SubCell"/>
</dbReference>
<dbReference type="PRINTS" id="PR00107">
    <property type="entry name" value="PHOSPHOCPHPR"/>
</dbReference>